<reference evidence="12 13" key="1">
    <citation type="journal article" date="2015" name="Nature">
        <title>rRNA introns, odd ribosomes, and small enigmatic genomes across a large radiation of phyla.</title>
        <authorList>
            <person name="Brown C.T."/>
            <person name="Hug L.A."/>
            <person name="Thomas B.C."/>
            <person name="Sharon I."/>
            <person name="Castelle C.J."/>
            <person name="Singh A."/>
            <person name="Wilkins M.J."/>
            <person name="Williams K.H."/>
            <person name="Banfield J.F."/>
        </authorList>
    </citation>
    <scope>NUCLEOTIDE SEQUENCE [LARGE SCALE GENOMIC DNA]</scope>
</reference>
<evidence type="ECO:0000256" key="7">
    <source>
        <dbReference type="ARBA" id="ARBA00023010"/>
    </source>
</evidence>
<keyword evidence="10" id="KW-0413">Isomerase</keyword>
<feature type="transmembrane region" description="Helical" evidence="9">
    <location>
        <begin position="523"/>
        <end position="541"/>
    </location>
</feature>
<dbReference type="GO" id="GO:0015450">
    <property type="term" value="F:protein-transporting ATPase activity"/>
    <property type="evidence" value="ECO:0007669"/>
    <property type="project" value="InterPro"/>
</dbReference>
<dbReference type="Gene3D" id="3.30.1360.200">
    <property type="match status" value="1"/>
</dbReference>
<dbReference type="Pfam" id="PF21760">
    <property type="entry name" value="SecD_1st"/>
    <property type="match status" value="1"/>
</dbReference>
<evidence type="ECO:0000313" key="13">
    <source>
        <dbReference type="Proteomes" id="UP000034022"/>
    </source>
</evidence>
<feature type="domain" description="PpiC" evidence="11">
    <location>
        <begin position="269"/>
        <end position="373"/>
    </location>
</feature>
<evidence type="ECO:0000256" key="3">
    <source>
        <dbReference type="ARBA" id="ARBA00022475"/>
    </source>
</evidence>
<feature type="transmembrane region" description="Helical" evidence="9">
    <location>
        <begin position="572"/>
        <end position="593"/>
    </location>
</feature>
<dbReference type="InterPro" id="IPR048634">
    <property type="entry name" value="SecD_SecF_C"/>
</dbReference>
<dbReference type="Gene3D" id="3.30.70.3400">
    <property type="match status" value="1"/>
</dbReference>
<keyword evidence="8 9" id="KW-0472">Membrane</keyword>
<evidence type="ECO:0000313" key="12">
    <source>
        <dbReference type="EMBL" id="KKQ70362.1"/>
    </source>
</evidence>
<dbReference type="Proteomes" id="UP000034022">
    <property type="component" value="Unassembled WGS sequence"/>
</dbReference>
<dbReference type="Pfam" id="PF07549">
    <property type="entry name" value="Sec_GG"/>
    <property type="match status" value="1"/>
</dbReference>
<keyword evidence="5 9" id="KW-0653">Protein transport</keyword>
<evidence type="ECO:0000256" key="4">
    <source>
        <dbReference type="ARBA" id="ARBA00022692"/>
    </source>
</evidence>
<evidence type="ECO:0000256" key="8">
    <source>
        <dbReference type="ARBA" id="ARBA00023136"/>
    </source>
</evidence>
<dbReference type="PANTHER" id="PTHR30081">
    <property type="entry name" value="PROTEIN-EXPORT MEMBRANE PROTEIN SEC"/>
    <property type="match status" value="1"/>
</dbReference>
<feature type="transmembrane region" description="Helical" evidence="9">
    <location>
        <begin position="546"/>
        <end position="566"/>
    </location>
</feature>
<keyword evidence="4 9" id="KW-0812">Transmembrane</keyword>
<dbReference type="InterPro" id="IPR046357">
    <property type="entry name" value="PPIase_dom_sf"/>
</dbReference>
<evidence type="ECO:0000256" key="1">
    <source>
        <dbReference type="ARBA" id="ARBA00004651"/>
    </source>
</evidence>
<dbReference type="PRINTS" id="PR00702">
    <property type="entry name" value="ACRIFLAVINRP"/>
</dbReference>
<evidence type="ECO:0000256" key="6">
    <source>
        <dbReference type="ARBA" id="ARBA00022989"/>
    </source>
</evidence>
<gene>
    <name evidence="9" type="primary">secD</name>
    <name evidence="12" type="ORF">US91_C0005G0067</name>
</gene>
<feature type="transmembrane region" description="Helical" evidence="9">
    <location>
        <begin position="20"/>
        <end position="40"/>
    </location>
</feature>
<comment type="caution">
    <text evidence="12">The sequence shown here is derived from an EMBL/GenBank/DDBJ whole genome shotgun (WGS) entry which is preliminary data.</text>
</comment>
<comment type="function">
    <text evidence="9">Part of the Sec protein translocase complex. Interacts with the SecYEG preprotein conducting channel. SecDF uses the proton motive force (PMF) to complete protein translocation after the ATP-dependent function of SecA.</text>
</comment>
<dbReference type="NCBIfam" id="TIGR00916">
    <property type="entry name" value="2A0604s01"/>
    <property type="match status" value="1"/>
</dbReference>
<feature type="transmembrane region" description="Helical" evidence="9">
    <location>
        <begin position="624"/>
        <end position="640"/>
    </location>
</feature>
<dbReference type="InterPro" id="IPR048631">
    <property type="entry name" value="SecD_1st"/>
</dbReference>
<comment type="subcellular location">
    <subcellularLocation>
        <location evidence="1 9">Cell membrane</location>
        <topology evidence="1 9">Multi-pass membrane protein</topology>
    </subcellularLocation>
</comment>
<protein>
    <recommendedName>
        <fullName evidence="9">Protein translocase subunit SecD</fullName>
    </recommendedName>
</protein>
<keyword evidence="7 9" id="KW-0811">Translocation</keyword>
<dbReference type="PANTHER" id="PTHR30081:SF1">
    <property type="entry name" value="PROTEIN TRANSLOCASE SUBUNIT SECD"/>
    <property type="match status" value="1"/>
</dbReference>
<dbReference type="InterPro" id="IPR054384">
    <property type="entry name" value="SecDF_P1_head"/>
</dbReference>
<dbReference type="PATRIC" id="fig|1618638.3.peg.668"/>
<dbReference type="InterPro" id="IPR022813">
    <property type="entry name" value="SecD/SecF_arch_bac"/>
</dbReference>
<evidence type="ECO:0000256" key="9">
    <source>
        <dbReference type="HAMAP-Rule" id="MF_01463"/>
    </source>
</evidence>
<feature type="domain" description="PpiC" evidence="11">
    <location>
        <begin position="153"/>
        <end position="255"/>
    </location>
</feature>
<keyword evidence="10" id="KW-0697">Rotamase</keyword>
<dbReference type="GO" id="GO:0003755">
    <property type="term" value="F:peptidyl-prolyl cis-trans isomerase activity"/>
    <property type="evidence" value="ECO:0007669"/>
    <property type="project" value="UniProtKB-KW"/>
</dbReference>
<dbReference type="Gene3D" id="3.10.50.40">
    <property type="match status" value="2"/>
</dbReference>
<dbReference type="GO" id="GO:0043952">
    <property type="term" value="P:protein transport by the Sec complex"/>
    <property type="evidence" value="ECO:0007669"/>
    <property type="project" value="UniProtKB-UniRule"/>
</dbReference>
<dbReference type="GO" id="GO:0006605">
    <property type="term" value="P:protein targeting"/>
    <property type="evidence" value="ECO:0007669"/>
    <property type="project" value="UniProtKB-UniRule"/>
</dbReference>
<evidence type="ECO:0000256" key="10">
    <source>
        <dbReference type="PROSITE-ProRule" id="PRU00278"/>
    </source>
</evidence>
<dbReference type="Pfam" id="PF13616">
    <property type="entry name" value="Rotamase_3"/>
    <property type="match status" value="1"/>
</dbReference>
<dbReference type="InterPro" id="IPR055344">
    <property type="entry name" value="SecD_SecF_C_bact"/>
</dbReference>
<dbReference type="InterPro" id="IPR005791">
    <property type="entry name" value="SecD"/>
</dbReference>
<dbReference type="HAMAP" id="MF_01463_B">
    <property type="entry name" value="SecD_B"/>
    <property type="match status" value="1"/>
</dbReference>
<accession>A0A0G0JUK4</accession>
<dbReference type="SUPFAM" id="SSF82866">
    <property type="entry name" value="Multidrug efflux transporter AcrB transmembrane domain"/>
    <property type="match status" value="1"/>
</dbReference>
<dbReference type="Pfam" id="PF00639">
    <property type="entry name" value="Rotamase"/>
    <property type="match status" value="1"/>
</dbReference>
<dbReference type="Pfam" id="PF02355">
    <property type="entry name" value="SecD_SecF_C"/>
    <property type="match status" value="1"/>
</dbReference>
<keyword evidence="2 9" id="KW-0813">Transport</keyword>
<dbReference type="Pfam" id="PF22599">
    <property type="entry name" value="SecDF_P1_head"/>
    <property type="match status" value="1"/>
</dbReference>
<organism evidence="12 13">
    <name type="scientific">Candidatus Falkowbacteria bacterium GW2011_GWE1_38_31</name>
    <dbReference type="NCBI Taxonomy" id="1618638"/>
    <lineage>
        <taxon>Bacteria</taxon>
        <taxon>Candidatus Falkowiibacteriota</taxon>
    </lineage>
</organism>
<dbReference type="GO" id="GO:0065002">
    <property type="term" value="P:intracellular protein transmembrane transport"/>
    <property type="evidence" value="ECO:0007669"/>
    <property type="project" value="UniProtKB-UniRule"/>
</dbReference>
<feature type="transmembrane region" description="Helical" evidence="9">
    <location>
        <begin position="646"/>
        <end position="669"/>
    </location>
</feature>
<dbReference type="PROSITE" id="PS50198">
    <property type="entry name" value="PPIC_PPIASE_2"/>
    <property type="match status" value="2"/>
</dbReference>
<dbReference type="NCBIfam" id="TIGR01129">
    <property type="entry name" value="secD"/>
    <property type="match status" value="1"/>
</dbReference>
<dbReference type="SUPFAM" id="SSF54534">
    <property type="entry name" value="FKBP-like"/>
    <property type="match status" value="2"/>
</dbReference>
<keyword evidence="3 9" id="KW-1003">Cell membrane</keyword>
<comment type="subunit">
    <text evidence="9">Forms a complex with SecF. Part of the essential Sec protein translocation apparatus which comprises SecA, SecYEG and auxiliary proteins SecDF. Other proteins may also be involved.</text>
</comment>
<evidence type="ECO:0000259" key="11">
    <source>
        <dbReference type="PROSITE" id="PS50198"/>
    </source>
</evidence>
<comment type="similarity">
    <text evidence="9">Belongs to the SecD/SecF family. SecD subfamily.</text>
</comment>
<dbReference type="AlphaFoldDB" id="A0A0G0JUK4"/>
<proteinExistence type="inferred from homology"/>
<dbReference type="InterPro" id="IPR001036">
    <property type="entry name" value="Acrflvin-R"/>
</dbReference>
<dbReference type="InterPro" id="IPR022646">
    <property type="entry name" value="SecD/SecF_CS"/>
</dbReference>
<sequence>MPNILEKILKPTARGKMWQVFLFIIILVTVGALIDVGSYYNKGTDYLLEKTGGVVKFPKTKEIPFRLGLDLQGGSHLVYEADLSQIPDGDKASALEGVRDVIERRVNVFGVSEPLVQTSVSGGKYWVIVELAGIKDVNEAIKMIGETPLLEFKEQAQEQRTLTEAEKTSIDNYNKEAEKKATDVLGKLISGGDFAALVKEFSDDQNTKETGGDLGWITEKDAPQIIASVKDLKDGQITKDLVKEEQGFSIYKLFEKRIKKNSFDDTKTEKEVKASHLLLCYKDIEGCTNDLSKDEAYAKIKEIKAKATTKNFAALVKEFSTEPGAAERNGDLGWFGTGDMVKPFEDAVFAQEKGTISYVVETQFGYHLIYKQDERDITEYKVSRLIVRAMTEKDITQDQKDWTNTKLTGKYLKRSVVQFNPNDNMPEVGLEFDSEGGELFAEITGRNVGKPVAIFLDGEPISTPNVNEKISGGKAVINGNFNIQEAKQLVQRLNAGALPVPIALANQQTVGASLGKTSMDSSLRAGIYGVLLIAIFMIIFYRLPGVLSVISLIAYGILVLAIFKIWPVTLTLSGIAGFILSIGMAVDANVLIFERLKDELRSGRPMGSAIENSFTRAWPSIRDGNLSTLITCLVLIWFSTSTIKGFAITLSLGILVSMFSAIIITKNLLNLLPVKMLEKRLWLIGSKTKN</sequence>
<evidence type="ECO:0000256" key="5">
    <source>
        <dbReference type="ARBA" id="ARBA00022927"/>
    </source>
</evidence>
<name>A0A0G0JUK4_9BACT</name>
<dbReference type="EMBL" id="LBUU01000005">
    <property type="protein sequence ID" value="KKQ70362.1"/>
    <property type="molecule type" value="Genomic_DNA"/>
</dbReference>
<dbReference type="GO" id="GO:0005886">
    <property type="term" value="C:plasma membrane"/>
    <property type="evidence" value="ECO:0007669"/>
    <property type="project" value="UniProtKB-SubCell"/>
</dbReference>
<keyword evidence="6 9" id="KW-1133">Transmembrane helix</keyword>
<dbReference type="InterPro" id="IPR000297">
    <property type="entry name" value="PPIase_PpiC"/>
</dbReference>
<evidence type="ECO:0000256" key="2">
    <source>
        <dbReference type="ARBA" id="ARBA00022448"/>
    </source>
</evidence>